<feature type="region of interest" description="Disordered" evidence="1">
    <location>
        <begin position="242"/>
        <end position="272"/>
    </location>
</feature>
<dbReference type="Proteomes" id="UP000823674">
    <property type="component" value="Chromosome A01"/>
</dbReference>
<feature type="compositionally biased region" description="Basic and acidic residues" evidence="1">
    <location>
        <begin position="48"/>
        <end position="69"/>
    </location>
</feature>
<evidence type="ECO:0000256" key="1">
    <source>
        <dbReference type="SAM" id="MobiDB-lite"/>
    </source>
</evidence>
<sequence>MDAADPQGLTESTTEEMANQIQQREIVGLGNVLEGSEVLSKVLEVGEQSKTEEMVAREQKQAEEKRLSNRTEGTGLEEGNQTGGKGLENLSRGSENGVMRARILRRGMWNIGNVPLKDGTEKSVKQIISEREDMQSNGDRRENEEERKKNEGKDAIIESNEEVLGEQKTNVEEDIEEGEMVGSWSDVTPENASKSSSSLKFGQEKLLTPSRFSALLEVDENGDRIKPIEMEKVLSIEEVIQKAGKESSNGGKNVTEEGGIEEQTGGGGGGGG</sequence>
<protein>
    <recommendedName>
        <fullName evidence="4">DUF287 domain-containing protein</fullName>
    </recommendedName>
</protein>
<proteinExistence type="predicted"/>
<evidence type="ECO:0008006" key="4">
    <source>
        <dbReference type="Google" id="ProtNLM"/>
    </source>
</evidence>
<gene>
    <name evidence="2" type="primary">A01g502870.1_BraROA</name>
    <name evidence="2" type="ORF">IGI04_001628</name>
</gene>
<evidence type="ECO:0000313" key="3">
    <source>
        <dbReference type="Proteomes" id="UP000823674"/>
    </source>
</evidence>
<reference evidence="2 3" key="1">
    <citation type="submission" date="2021-03" db="EMBL/GenBank/DDBJ databases">
        <authorList>
            <person name="King G.J."/>
            <person name="Bancroft I."/>
            <person name="Baten A."/>
            <person name="Bloomfield J."/>
            <person name="Borpatragohain P."/>
            <person name="He Z."/>
            <person name="Irish N."/>
            <person name="Irwin J."/>
            <person name="Liu K."/>
            <person name="Mauleon R.P."/>
            <person name="Moore J."/>
            <person name="Morris R."/>
            <person name="Ostergaard L."/>
            <person name="Wang B."/>
            <person name="Wells R."/>
        </authorList>
    </citation>
    <scope>NUCLEOTIDE SEQUENCE [LARGE SCALE GENOMIC DNA]</scope>
    <source>
        <strain evidence="2">R-o-18</strain>
        <tissue evidence="2">Leaf</tissue>
    </source>
</reference>
<keyword evidence="3" id="KW-1185">Reference proteome</keyword>
<dbReference type="EMBL" id="JADBGQ010000001">
    <property type="protein sequence ID" value="KAG5414061.1"/>
    <property type="molecule type" value="Genomic_DNA"/>
</dbReference>
<feature type="region of interest" description="Disordered" evidence="1">
    <location>
        <begin position="48"/>
        <end position="95"/>
    </location>
</feature>
<accession>A0ABQ7NT69</accession>
<organism evidence="2 3">
    <name type="scientific">Brassica rapa subsp. trilocularis</name>
    <dbReference type="NCBI Taxonomy" id="1813537"/>
    <lineage>
        <taxon>Eukaryota</taxon>
        <taxon>Viridiplantae</taxon>
        <taxon>Streptophyta</taxon>
        <taxon>Embryophyta</taxon>
        <taxon>Tracheophyta</taxon>
        <taxon>Spermatophyta</taxon>
        <taxon>Magnoliopsida</taxon>
        <taxon>eudicotyledons</taxon>
        <taxon>Gunneridae</taxon>
        <taxon>Pentapetalae</taxon>
        <taxon>rosids</taxon>
        <taxon>malvids</taxon>
        <taxon>Brassicales</taxon>
        <taxon>Brassicaceae</taxon>
        <taxon>Brassiceae</taxon>
        <taxon>Brassica</taxon>
    </lineage>
</organism>
<evidence type="ECO:0000313" key="2">
    <source>
        <dbReference type="EMBL" id="KAG5414061.1"/>
    </source>
</evidence>
<name>A0ABQ7NT69_BRACM</name>
<feature type="compositionally biased region" description="Polar residues" evidence="1">
    <location>
        <begin position="185"/>
        <end position="200"/>
    </location>
</feature>
<comment type="caution">
    <text evidence="2">The sequence shown here is derived from an EMBL/GenBank/DDBJ whole genome shotgun (WGS) entry which is preliminary data.</text>
</comment>
<feature type="region of interest" description="Disordered" evidence="1">
    <location>
        <begin position="112"/>
        <end position="202"/>
    </location>
</feature>
<feature type="compositionally biased region" description="Basic and acidic residues" evidence="1">
    <location>
        <begin position="118"/>
        <end position="156"/>
    </location>
</feature>